<accession>A0A8T1WUF3</accession>
<organism evidence="3 4">
    <name type="scientific">Phytophthora boehmeriae</name>
    <dbReference type="NCBI Taxonomy" id="109152"/>
    <lineage>
        <taxon>Eukaryota</taxon>
        <taxon>Sar</taxon>
        <taxon>Stramenopiles</taxon>
        <taxon>Oomycota</taxon>
        <taxon>Peronosporomycetes</taxon>
        <taxon>Peronosporales</taxon>
        <taxon>Peronosporaceae</taxon>
        <taxon>Phytophthora</taxon>
    </lineage>
</organism>
<keyword evidence="4" id="KW-1185">Reference proteome</keyword>
<sequence>MNLKESREQAQDVSGLISSRLARGVAMDDEDTAWFGRQSEDELNSDDCPAYSAQLMDTHGIKELRAALRRSEVQIQKEGRLQEFVAPKTNRSPSVTLRPSFGLPRSNQAMNRQTKSAGPSMRVGAADQTEERPKTSSGAIRSMPVGIRAEEFSRVLKEETRQVRELERRYEDTKRSLLDYIDVVISCKPNDRVGGQEVYEQLADLLSFAAQCGTQEEHE</sequence>
<name>A0A8T1WUF3_9STRA</name>
<evidence type="ECO:0000256" key="1">
    <source>
        <dbReference type="SAM" id="Coils"/>
    </source>
</evidence>
<dbReference type="EMBL" id="JAGDFL010000126">
    <property type="protein sequence ID" value="KAG7397096.1"/>
    <property type="molecule type" value="Genomic_DNA"/>
</dbReference>
<dbReference type="AlphaFoldDB" id="A0A8T1WUF3"/>
<gene>
    <name evidence="3" type="ORF">PHYBOEH_001247</name>
</gene>
<evidence type="ECO:0000313" key="4">
    <source>
        <dbReference type="Proteomes" id="UP000693981"/>
    </source>
</evidence>
<reference evidence="3" key="1">
    <citation type="submission" date="2021-02" db="EMBL/GenBank/DDBJ databases">
        <authorList>
            <person name="Palmer J.M."/>
        </authorList>
    </citation>
    <scope>NUCLEOTIDE SEQUENCE</scope>
    <source>
        <strain evidence="3">SCRP23</strain>
    </source>
</reference>
<feature type="compositionally biased region" description="Polar residues" evidence="2">
    <location>
        <begin position="105"/>
        <end position="117"/>
    </location>
</feature>
<dbReference type="Proteomes" id="UP000693981">
    <property type="component" value="Unassembled WGS sequence"/>
</dbReference>
<protein>
    <submittedName>
        <fullName evidence="3">Uncharacterized protein</fullName>
    </submittedName>
</protein>
<keyword evidence="1" id="KW-0175">Coiled coil</keyword>
<evidence type="ECO:0000313" key="3">
    <source>
        <dbReference type="EMBL" id="KAG7397096.1"/>
    </source>
</evidence>
<feature type="coiled-coil region" evidence="1">
    <location>
        <begin position="149"/>
        <end position="176"/>
    </location>
</feature>
<evidence type="ECO:0000256" key="2">
    <source>
        <dbReference type="SAM" id="MobiDB-lite"/>
    </source>
</evidence>
<proteinExistence type="predicted"/>
<comment type="caution">
    <text evidence="3">The sequence shown here is derived from an EMBL/GenBank/DDBJ whole genome shotgun (WGS) entry which is preliminary data.</text>
</comment>
<feature type="region of interest" description="Disordered" evidence="2">
    <location>
        <begin position="89"/>
        <end position="138"/>
    </location>
</feature>
<dbReference type="OrthoDB" id="102144at2759"/>